<name>A0A644ZXX6_9ZZZZ</name>
<accession>A0A644ZXX6</accession>
<evidence type="ECO:0000256" key="2">
    <source>
        <dbReference type="ARBA" id="ARBA00023015"/>
    </source>
</evidence>
<dbReference type="SMART" id="SM00529">
    <property type="entry name" value="HTH_DTXR"/>
    <property type="match status" value="1"/>
</dbReference>
<keyword evidence="4" id="KW-0804">Transcription</keyword>
<dbReference type="AlphaFoldDB" id="A0A644ZXX6"/>
<dbReference type="Gene3D" id="1.10.10.10">
    <property type="entry name" value="Winged helix-like DNA-binding domain superfamily/Winged helix DNA-binding domain"/>
    <property type="match status" value="1"/>
</dbReference>
<organism evidence="6">
    <name type="scientific">bioreactor metagenome</name>
    <dbReference type="NCBI Taxonomy" id="1076179"/>
    <lineage>
        <taxon>unclassified sequences</taxon>
        <taxon>metagenomes</taxon>
        <taxon>ecological metagenomes</taxon>
    </lineage>
</organism>
<dbReference type="InterPro" id="IPR036388">
    <property type="entry name" value="WH-like_DNA-bd_sf"/>
</dbReference>
<dbReference type="SUPFAM" id="SSF46785">
    <property type="entry name" value="Winged helix' DNA-binding domain"/>
    <property type="match status" value="1"/>
</dbReference>
<dbReference type="GO" id="GO:0046983">
    <property type="term" value="F:protein dimerization activity"/>
    <property type="evidence" value="ECO:0007669"/>
    <property type="project" value="InterPro"/>
</dbReference>
<dbReference type="InterPro" id="IPR001367">
    <property type="entry name" value="Fe_dep_repressor"/>
</dbReference>
<dbReference type="InterPro" id="IPR036390">
    <property type="entry name" value="WH_DNA-bd_sf"/>
</dbReference>
<dbReference type="PANTHER" id="PTHR33238">
    <property type="entry name" value="IRON (METAL) DEPENDENT REPRESSOR, DTXR FAMILY"/>
    <property type="match status" value="1"/>
</dbReference>
<feature type="domain" description="HTH dtxR-type" evidence="5">
    <location>
        <begin position="1"/>
        <end position="64"/>
    </location>
</feature>
<dbReference type="GO" id="GO:0003700">
    <property type="term" value="F:DNA-binding transcription factor activity"/>
    <property type="evidence" value="ECO:0007669"/>
    <property type="project" value="InterPro"/>
</dbReference>
<evidence type="ECO:0000256" key="1">
    <source>
        <dbReference type="ARBA" id="ARBA00007871"/>
    </source>
</evidence>
<evidence type="ECO:0000259" key="5">
    <source>
        <dbReference type="PROSITE" id="PS50944"/>
    </source>
</evidence>
<dbReference type="GO" id="GO:0046914">
    <property type="term" value="F:transition metal ion binding"/>
    <property type="evidence" value="ECO:0007669"/>
    <property type="project" value="InterPro"/>
</dbReference>
<reference evidence="6" key="1">
    <citation type="submission" date="2019-08" db="EMBL/GenBank/DDBJ databases">
        <authorList>
            <person name="Kucharzyk K."/>
            <person name="Murdoch R.W."/>
            <person name="Higgins S."/>
            <person name="Loffler F."/>
        </authorList>
    </citation>
    <scope>NUCLEOTIDE SEQUENCE</scope>
</reference>
<dbReference type="GO" id="GO:0003677">
    <property type="term" value="F:DNA binding"/>
    <property type="evidence" value="ECO:0007669"/>
    <property type="project" value="UniProtKB-KW"/>
</dbReference>
<dbReference type="InterPro" id="IPR022689">
    <property type="entry name" value="Iron_dep_repressor"/>
</dbReference>
<dbReference type="InterPro" id="IPR036421">
    <property type="entry name" value="Fe_dep_repressor_sf"/>
</dbReference>
<gene>
    <name evidence="6" type="primary">mntR_23</name>
    <name evidence="6" type="ORF">SDC9_92362</name>
</gene>
<dbReference type="EMBL" id="VSSQ01010970">
    <property type="protein sequence ID" value="MPM45672.1"/>
    <property type="molecule type" value="Genomic_DNA"/>
</dbReference>
<evidence type="ECO:0000256" key="4">
    <source>
        <dbReference type="ARBA" id="ARBA00023163"/>
    </source>
</evidence>
<keyword evidence="2" id="KW-0805">Transcription regulation</keyword>
<comment type="caution">
    <text evidence="6">The sequence shown here is derived from an EMBL/GenBank/DDBJ whole genome shotgun (WGS) entry which is preliminary data.</text>
</comment>
<dbReference type="PANTHER" id="PTHR33238:SF7">
    <property type="entry name" value="IRON-DEPENDENT TRANSCRIPTIONAL REGULATOR"/>
    <property type="match status" value="1"/>
</dbReference>
<evidence type="ECO:0000256" key="3">
    <source>
        <dbReference type="ARBA" id="ARBA00023125"/>
    </source>
</evidence>
<dbReference type="InterPro" id="IPR022687">
    <property type="entry name" value="HTH_DTXR"/>
</dbReference>
<evidence type="ECO:0000313" key="6">
    <source>
        <dbReference type="EMBL" id="MPM45672.1"/>
    </source>
</evidence>
<dbReference type="Gene3D" id="1.10.60.10">
    <property type="entry name" value="Iron dependent repressor, metal binding and dimerisation domain"/>
    <property type="match status" value="1"/>
</dbReference>
<protein>
    <submittedName>
        <fullName evidence="6">Transcriptional regulator MntR</fullName>
    </submittedName>
</protein>
<dbReference type="Pfam" id="PF01325">
    <property type="entry name" value="Fe_dep_repress"/>
    <property type="match status" value="1"/>
</dbReference>
<sequence length="121" mass="13709">MKILKSSEDYLEMVLMLREKKGYARSIDIADGLGVTKPSVSYAVKRLRENGYISVDQDGMITLTPAGQEIADRMYQRHRMLSRFLIALGVDETVAREDACKLEHDLSDESFAAICRHVKLD</sequence>
<keyword evidence="3" id="KW-0238">DNA-binding</keyword>
<dbReference type="InterPro" id="IPR011991">
    <property type="entry name" value="ArsR-like_HTH"/>
</dbReference>
<dbReference type="SUPFAM" id="SSF47979">
    <property type="entry name" value="Iron-dependent repressor protein, dimerization domain"/>
    <property type="match status" value="1"/>
</dbReference>
<dbReference type="Pfam" id="PF02742">
    <property type="entry name" value="Fe_dep_repr_C"/>
    <property type="match status" value="1"/>
</dbReference>
<dbReference type="InterPro" id="IPR050536">
    <property type="entry name" value="DtxR_MntR_Metal-Reg"/>
</dbReference>
<proteinExistence type="inferred from homology"/>
<dbReference type="CDD" id="cd00090">
    <property type="entry name" value="HTH_ARSR"/>
    <property type="match status" value="1"/>
</dbReference>
<comment type="similarity">
    <text evidence="1">Belongs to the DtxR/MntR family.</text>
</comment>
<dbReference type="PROSITE" id="PS50944">
    <property type="entry name" value="HTH_DTXR"/>
    <property type="match status" value="1"/>
</dbReference>